<keyword evidence="4" id="KW-0677">Repeat</keyword>
<sequence>MDLNVESLTADARSGAFAFSEQKLSPSIFVYIFPELQLKNELKGTAQLEYTSLTLSEDGPYLGSCSSFPDYTITVWNWENAEAICTQPQAGPDIVSLLFNPLSWLQLCALGPSTLTVWNIEKSNSFHLPAADGSFAEGHANKLPNTVRGTGVKTLRSTRTTLTPSAISWTATSKLYVGCAEGYLLLVDPESFSRDPDQRHTNVAVRGPCYKCPAVPGQRNVAFVCQHSKYTNVLYSCDVPDKEKNHERTKSEQHLLDLQGQIYLLNPSKSDTVLKTLDVLSGNFLTAAFLQTDRNICVVTSLACCPIAHYAAVGTESGRVLFVDLNEEEQPRLVHQVYLYHSAVDHLVYVSL</sequence>
<dbReference type="InterPro" id="IPR036322">
    <property type="entry name" value="WD40_repeat_dom_sf"/>
</dbReference>
<proteinExistence type="inferred from homology"/>
<protein>
    <recommendedName>
        <fullName evidence="9">Cilia- and flagella-associated protein 43</fullName>
    </recommendedName>
</protein>
<evidence type="ECO:0000256" key="4">
    <source>
        <dbReference type="ARBA" id="ARBA00022737"/>
    </source>
</evidence>
<dbReference type="Ensembl" id="ENSKMAT00000026996.1">
    <property type="protein sequence ID" value="ENSKMAP00000026657.1"/>
    <property type="gene ID" value="ENSKMAG00000019764.1"/>
</dbReference>
<dbReference type="PANTHER" id="PTHR14885:SF1">
    <property type="entry name" value="CILIA- AND FLAGELLA-ASSOCIATED PROTEIN 43"/>
    <property type="match status" value="1"/>
</dbReference>
<dbReference type="GO" id="GO:0005930">
    <property type="term" value="C:axoneme"/>
    <property type="evidence" value="ECO:0007669"/>
    <property type="project" value="UniProtKB-SubCell"/>
</dbReference>
<dbReference type="Proteomes" id="UP000264800">
    <property type="component" value="Unplaced"/>
</dbReference>
<evidence type="ECO:0000256" key="2">
    <source>
        <dbReference type="ARBA" id="ARBA00022490"/>
    </source>
</evidence>
<dbReference type="AlphaFoldDB" id="A0A3Q3GTX4"/>
<reference evidence="10" key="2">
    <citation type="submission" date="2025-09" db="UniProtKB">
        <authorList>
            <consortium name="Ensembl"/>
        </authorList>
    </citation>
    <scope>IDENTIFICATION</scope>
</reference>
<comment type="subcellular location">
    <subcellularLocation>
        <location evidence="1">Cytoplasm</location>
        <location evidence="1">Cytoskeleton</location>
        <location evidence="1">Cilium axoneme</location>
    </subcellularLocation>
</comment>
<organism evidence="10 11">
    <name type="scientific">Kryptolebias marmoratus</name>
    <name type="common">Mangrove killifish</name>
    <name type="synonym">Rivulus marmoratus</name>
    <dbReference type="NCBI Taxonomy" id="37003"/>
    <lineage>
        <taxon>Eukaryota</taxon>
        <taxon>Metazoa</taxon>
        <taxon>Chordata</taxon>
        <taxon>Craniata</taxon>
        <taxon>Vertebrata</taxon>
        <taxon>Euteleostomi</taxon>
        <taxon>Actinopterygii</taxon>
        <taxon>Neopterygii</taxon>
        <taxon>Teleostei</taxon>
        <taxon>Neoteleostei</taxon>
        <taxon>Acanthomorphata</taxon>
        <taxon>Ovalentaria</taxon>
        <taxon>Atherinomorphae</taxon>
        <taxon>Cyprinodontiformes</taxon>
        <taxon>Rivulidae</taxon>
        <taxon>Kryptolebias</taxon>
    </lineage>
</organism>
<evidence type="ECO:0000256" key="9">
    <source>
        <dbReference type="ARBA" id="ARBA00023662"/>
    </source>
</evidence>
<dbReference type="STRING" id="37003.ENSKMAP00000026657"/>
<keyword evidence="11" id="KW-1185">Reference proteome</keyword>
<dbReference type="SUPFAM" id="SSF50978">
    <property type="entry name" value="WD40 repeat-like"/>
    <property type="match status" value="1"/>
</dbReference>
<evidence type="ECO:0000256" key="7">
    <source>
        <dbReference type="ARBA" id="ARBA00023273"/>
    </source>
</evidence>
<dbReference type="Gene3D" id="2.130.10.10">
    <property type="entry name" value="YVTN repeat-like/Quinoprotein amine dehydrogenase"/>
    <property type="match status" value="1"/>
</dbReference>
<keyword evidence="2" id="KW-0963">Cytoplasm</keyword>
<keyword evidence="5" id="KW-0175">Coiled coil</keyword>
<dbReference type="PANTHER" id="PTHR14885">
    <property type="entry name" value="CILIA- AND FLAGELLA-ASSOCIATED PROTEIN 43-RELATED"/>
    <property type="match status" value="1"/>
</dbReference>
<evidence type="ECO:0000313" key="11">
    <source>
        <dbReference type="Proteomes" id="UP000264800"/>
    </source>
</evidence>
<keyword evidence="7" id="KW-0966">Cell projection</keyword>
<keyword evidence="3" id="KW-0853">WD repeat</keyword>
<dbReference type="OMA" id="QTHTWIV"/>
<evidence type="ECO:0000313" key="10">
    <source>
        <dbReference type="Ensembl" id="ENSKMAP00000026657.1"/>
    </source>
</evidence>
<name>A0A3Q3GTX4_KRYMA</name>
<accession>A0A3Q3GTX4</accession>
<dbReference type="GO" id="GO:0007288">
    <property type="term" value="P:sperm axoneme assembly"/>
    <property type="evidence" value="ECO:0007669"/>
    <property type="project" value="TreeGrafter"/>
</dbReference>
<evidence type="ECO:0000256" key="3">
    <source>
        <dbReference type="ARBA" id="ARBA00022574"/>
    </source>
</evidence>
<evidence type="ECO:0000256" key="1">
    <source>
        <dbReference type="ARBA" id="ARBA00004430"/>
    </source>
</evidence>
<evidence type="ECO:0000256" key="6">
    <source>
        <dbReference type="ARBA" id="ARBA00023212"/>
    </source>
</evidence>
<dbReference type="GeneTree" id="ENSGT00530000064714"/>
<keyword evidence="6" id="KW-0206">Cytoskeleton</keyword>
<evidence type="ECO:0000256" key="5">
    <source>
        <dbReference type="ARBA" id="ARBA00023054"/>
    </source>
</evidence>
<reference evidence="10" key="1">
    <citation type="submission" date="2025-08" db="UniProtKB">
        <authorList>
            <consortium name="Ensembl"/>
        </authorList>
    </citation>
    <scope>IDENTIFICATION</scope>
</reference>
<evidence type="ECO:0000256" key="8">
    <source>
        <dbReference type="ARBA" id="ARBA00023605"/>
    </source>
</evidence>
<comment type="similarity">
    <text evidence="8">Belongs to the CFAP43 family.</text>
</comment>
<dbReference type="InterPro" id="IPR015943">
    <property type="entry name" value="WD40/YVTN_repeat-like_dom_sf"/>
</dbReference>